<proteinExistence type="predicted"/>
<dbReference type="PANTHER" id="PTHR10668:SF105">
    <property type="entry name" value="DEHYDROGENASE-RELATED"/>
    <property type="match status" value="1"/>
</dbReference>
<keyword evidence="2" id="KW-1185">Reference proteome</keyword>
<reference evidence="2" key="1">
    <citation type="journal article" date="2019" name="Int. J. Syst. Evol. Microbiol.">
        <title>The Global Catalogue of Microorganisms (GCM) 10K type strain sequencing project: providing services to taxonomists for standard genome sequencing and annotation.</title>
        <authorList>
            <consortium name="The Broad Institute Genomics Platform"/>
            <consortium name="The Broad Institute Genome Sequencing Center for Infectious Disease"/>
            <person name="Wu L."/>
            <person name="Ma J."/>
        </authorList>
    </citation>
    <scope>NUCLEOTIDE SEQUENCE [LARGE SCALE GENOMIC DNA]</scope>
    <source>
        <strain evidence="2">CGMCC 4.7645</strain>
    </source>
</reference>
<dbReference type="RefSeq" id="WP_378267086.1">
    <property type="nucleotide sequence ID" value="NZ_JBHUKR010000011.1"/>
</dbReference>
<comment type="caution">
    <text evidence="1">The sequence shown here is derived from an EMBL/GenBank/DDBJ whole genome shotgun (WGS) entry which is preliminary data.</text>
</comment>
<dbReference type="SUPFAM" id="SSF51905">
    <property type="entry name" value="FAD/NAD(P)-binding domain"/>
    <property type="match status" value="1"/>
</dbReference>
<dbReference type="PRINTS" id="PR00420">
    <property type="entry name" value="RNGMNOXGNASE"/>
</dbReference>
<evidence type="ECO:0000313" key="1">
    <source>
        <dbReference type="EMBL" id="MFD2419068.1"/>
    </source>
</evidence>
<dbReference type="EMBL" id="JBHUKR010000011">
    <property type="protein sequence ID" value="MFD2419068.1"/>
    <property type="molecule type" value="Genomic_DNA"/>
</dbReference>
<organism evidence="1 2">
    <name type="scientific">Amycolatopsis pigmentata</name>
    <dbReference type="NCBI Taxonomy" id="450801"/>
    <lineage>
        <taxon>Bacteria</taxon>
        <taxon>Bacillati</taxon>
        <taxon>Actinomycetota</taxon>
        <taxon>Actinomycetes</taxon>
        <taxon>Pseudonocardiales</taxon>
        <taxon>Pseudonocardiaceae</taxon>
        <taxon>Amycolatopsis</taxon>
    </lineage>
</organism>
<dbReference type="Gene3D" id="3.50.50.60">
    <property type="entry name" value="FAD/NAD(P)-binding domain"/>
    <property type="match status" value="1"/>
</dbReference>
<evidence type="ECO:0000313" key="2">
    <source>
        <dbReference type="Proteomes" id="UP001597417"/>
    </source>
</evidence>
<dbReference type="Proteomes" id="UP001597417">
    <property type="component" value="Unassembled WGS sequence"/>
</dbReference>
<accession>A0ABW5FW67</accession>
<dbReference type="InterPro" id="IPR036188">
    <property type="entry name" value="FAD/NAD-bd_sf"/>
</dbReference>
<name>A0ABW5FW67_9PSEU</name>
<dbReference type="Pfam" id="PF13450">
    <property type="entry name" value="NAD_binding_8"/>
    <property type="match status" value="1"/>
</dbReference>
<gene>
    <name evidence="1" type="ORF">ACFSXZ_22305</name>
</gene>
<sequence length="484" mass="51141">MSSADAVVVGSGPNGLAAGVILARAGLRVEIREGAPDLGGGMRSKSLFDADVIHDICSAVHPMAQAARFFREFDLAARGVRMCLPEVSYGHPLDGGRAGLAYRSLDETCAALGVDGPRYRRLMAPLVEHSREVVDTVFSDLRRIPAHLTTLLRLPARVLAQGTPLARHLFTGAEAPAMLAGIAGHAIGRLPSLPGGAIILLLGHLAHATGWPLPEGGSSRIAGVLAEDFLAHGGILHLGSPVTDLRELAKFRAVLLDVGPRGVLGIAGDLLPAGYRRRLESYRYGPGAAKADFLVSEPIPWANPELRKAGTVHLCGDQAAVYASETAVAQGKRPRDPYVLLAEPMGADPSRGLPGKRPVWAYTHVPNGGPIDPAEVIRGQIERFAPGFSDTVLACQSTPAPALEAYNPNYVGGDIAVGAIDLRQLFARPAPRWNPYRTPLNGVYLCSAATPPGPGVHGMCGYYAAKSVLREQFGVRRMPSLSVE</sequence>
<protein>
    <submittedName>
        <fullName evidence="1">Phytoene desaturase family protein</fullName>
    </submittedName>
</protein>
<dbReference type="PANTHER" id="PTHR10668">
    <property type="entry name" value="PHYTOENE DEHYDROGENASE"/>
    <property type="match status" value="1"/>
</dbReference>